<gene>
    <name evidence="2" type="ORF">ABGN05_00615</name>
</gene>
<protein>
    <recommendedName>
        <fullName evidence="1">UPF0311 protein ABGN05_00615</fullName>
    </recommendedName>
</protein>
<accession>A0ABV3SBP4</accession>
<dbReference type="HAMAP" id="MF_00775">
    <property type="entry name" value="UPF0311"/>
    <property type="match status" value="1"/>
</dbReference>
<keyword evidence="3" id="KW-1185">Reference proteome</keyword>
<dbReference type="Gene3D" id="2.40.160.20">
    <property type="match status" value="1"/>
</dbReference>
<evidence type="ECO:0000256" key="1">
    <source>
        <dbReference type="HAMAP-Rule" id="MF_00775"/>
    </source>
</evidence>
<reference evidence="2 3" key="1">
    <citation type="submission" date="2024-05" db="EMBL/GenBank/DDBJ databases">
        <authorList>
            <person name="Jiang F."/>
        </authorList>
    </citation>
    <scope>NUCLEOTIDE SEQUENCE [LARGE SCALE GENOMIC DNA]</scope>
    <source>
        <strain evidence="2 3">LZ166</strain>
    </source>
</reference>
<dbReference type="EMBL" id="JBDPGJ010000001">
    <property type="protein sequence ID" value="MEX0404157.1"/>
    <property type="molecule type" value="Genomic_DNA"/>
</dbReference>
<proteinExistence type="inferred from homology"/>
<dbReference type="PANTHER" id="PTHR37315:SF1">
    <property type="entry name" value="UPF0311 PROTEIN BLR7842"/>
    <property type="match status" value="1"/>
</dbReference>
<dbReference type="InterPro" id="IPR020915">
    <property type="entry name" value="UPF0311"/>
</dbReference>
<dbReference type="RefSeq" id="WP_367952059.1">
    <property type="nucleotide sequence ID" value="NZ_JBDPGJ010000001.1"/>
</dbReference>
<evidence type="ECO:0000313" key="2">
    <source>
        <dbReference type="EMBL" id="MEX0404157.1"/>
    </source>
</evidence>
<dbReference type="Pfam" id="PF11578">
    <property type="entry name" value="DUF3237"/>
    <property type="match status" value="1"/>
</dbReference>
<sequence length="153" mass="16918">MIAKPDLVHLCDLTVELAIPMELGDSPRGRRRIIPIVGGTVTGERLNGRILNLGADWQTILADGNAELDTRYSMETHDGALIDIRNFGYRNGPPEVIAALGRGEPVDPALYYMRTHPRFETGDSRYAWLNRMICVGTGARQAAAVVVKVYEVR</sequence>
<organism evidence="2 3">
    <name type="scientific">Aquibium pacificus</name>
    <dbReference type="NCBI Taxonomy" id="3153579"/>
    <lineage>
        <taxon>Bacteria</taxon>
        <taxon>Pseudomonadati</taxon>
        <taxon>Pseudomonadota</taxon>
        <taxon>Alphaproteobacteria</taxon>
        <taxon>Hyphomicrobiales</taxon>
        <taxon>Phyllobacteriaceae</taxon>
        <taxon>Aquibium</taxon>
    </lineage>
</organism>
<dbReference type="PANTHER" id="PTHR37315">
    <property type="entry name" value="UPF0311 PROTEIN BLR7842"/>
    <property type="match status" value="1"/>
</dbReference>
<comment type="caution">
    <text evidence="2">The sequence shown here is derived from an EMBL/GenBank/DDBJ whole genome shotgun (WGS) entry which is preliminary data.</text>
</comment>
<name>A0ABV3SBP4_9HYPH</name>
<evidence type="ECO:0000313" key="3">
    <source>
        <dbReference type="Proteomes" id="UP001556692"/>
    </source>
</evidence>
<dbReference type="Proteomes" id="UP001556692">
    <property type="component" value="Unassembled WGS sequence"/>
</dbReference>
<comment type="similarity">
    <text evidence="1">Belongs to the UPF0311 family.</text>
</comment>